<protein>
    <recommendedName>
        <fullName evidence="5">cGAS/DncV-like nucleotidyltransferase C-terminal helical domain-containing protein</fullName>
    </recommendedName>
</protein>
<dbReference type="Proteomes" id="UP001556196">
    <property type="component" value="Unassembled WGS sequence"/>
</dbReference>
<dbReference type="Pfam" id="PF26305">
    <property type="entry name" value="CD_NTase_C"/>
    <property type="match status" value="1"/>
</dbReference>
<dbReference type="InterPro" id="IPR058909">
    <property type="entry name" value="CD_NTase_C"/>
</dbReference>
<evidence type="ECO:0000313" key="6">
    <source>
        <dbReference type="EMBL" id="MEW9808791.1"/>
    </source>
</evidence>
<organism evidence="6 7">
    <name type="scientific">Mesorhizobium marinum</name>
    <dbReference type="NCBI Taxonomy" id="3228790"/>
    <lineage>
        <taxon>Bacteria</taxon>
        <taxon>Pseudomonadati</taxon>
        <taxon>Pseudomonadota</taxon>
        <taxon>Alphaproteobacteria</taxon>
        <taxon>Hyphomicrobiales</taxon>
        <taxon>Phyllobacteriaceae</taxon>
        <taxon>Mesorhizobium</taxon>
    </lineage>
</organism>
<accession>A0ABV3R648</accession>
<feature type="domain" description="cGAS/DncV-like nucleotidyltransferase C-terminal helical" evidence="5">
    <location>
        <begin position="108"/>
        <end position="220"/>
    </location>
</feature>
<gene>
    <name evidence="6" type="ORF">ABUE31_22660</name>
</gene>
<comment type="caution">
    <text evidence="6">The sequence shown here is derived from an EMBL/GenBank/DDBJ whole genome shotgun (WGS) entry which is preliminary data.</text>
</comment>
<keyword evidence="2" id="KW-0548">Nucleotidyltransferase</keyword>
<evidence type="ECO:0000256" key="4">
    <source>
        <dbReference type="ARBA" id="ARBA00023118"/>
    </source>
</evidence>
<evidence type="ECO:0000256" key="1">
    <source>
        <dbReference type="ARBA" id="ARBA00022679"/>
    </source>
</evidence>
<evidence type="ECO:0000256" key="2">
    <source>
        <dbReference type="ARBA" id="ARBA00022695"/>
    </source>
</evidence>
<reference evidence="6 7" key="1">
    <citation type="submission" date="2024-06" db="EMBL/GenBank/DDBJ databases">
        <authorList>
            <person name="Tuo L."/>
        </authorList>
    </citation>
    <scope>NUCLEOTIDE SEQUENCE [LARGE SCALE GENOMIC DNA]</scope>
    <source>
        <strain evidence="6 7">ZMM04-5</strain>
    </source>
</reference>
<keyword evidence="3" id="KW-0547">Nucleotide-binding</keyword>
<evidence type="ECO:0000259" key="5">
    <source>
        <dbReference type="Pfam" id="PF26305"/>
    </source>
</evidence>
<name>A0ABV3R648_9HYPH</name>
<keyword evidence="7" id="KW-1185">Reference proteome</keyword>
<feature type="non-terminal residue" evidence="6">
    <location>
        <position position="1"/>
    </location>
</feature>
<dbReference type="EMBL" id="JBFOCI010000024">
    <property type="protein sequence ID" value="MEW9808791.1"/>
    <property type="molecule type" value="Genomic_DNA"/>
</dbReference>
<keyword evidence="4" id="KW-0051">Antiviral defense</keyword>
<proteinExistence type="predicted"/>
<keyword evidence="1" id="KW-0808">Transferase</keyword>
<evidence type="ECO:0000313" key="7">
    <source>
        <dbReference type="Proteomes" id="UP001556196"/>
    </source>
</evidence>
<sequence length="227" mass="25673">GVSLTSAMILGDYRDAGVTYAEVLGRMRDEITSELNRVFGRSNVDATGGKAIKVSGNEGTRSEVDVVPTFTLHHIRTAGLAGVTKDDGVALLSPTGHWTFNYPDQHIANGRAKRLRTGLKFKRIVRSIKRLQSDMEEHGLLRRRVPSFLIECLVYLVEDYHFLVETDDRYMRVKRVLQRISERLNSGLATYMLLEINDIKPLFGGQAWTLEQAQEFVRLALWHLGDD</sequence>
<evidence type="ECO:0000256" key="3">
    <source>
        <dbReference type="ARBA" id="ARBA00022741"/>
    </source>
</evidence>